<dbReference type="CDD" id="cd00684">
    <property type="entry name" value="Terpene_cyclase_plant_C1"/>
    <property type="match status" value="1"/>
</dbReference>
<dbReference type="InterPro" id="IPR008930">
    <property type="entry name" value="Terpenoid_cyclase/PrenylTrfase"/>
</dbReference>
<dbReference type="AlphaFoldDB" id="A0A6P3ZZP6"/>
<dbReference type="Gene3D" id="1.10.600.10">
    <property type="entry name" value="Farnesyl Diphosphate Synthase"/>
    <property type="match status" value="1"/>
</dbReference>
<sequence length="590" mass="67456">MECIITCCLSSSFVPAINHQRILNPPNQQFAARRSSTISIFSDLQLNPRRSAHYHPSIWETKLIESFGTPYTYELHAGQLEELKQITRLSLRSTKDSSILLNLIDSMQRLGVAYHFENEIEDAIFRARNFDETGSDTLYMTALKFRVLREHGLPVSCDVFDKFKGQEGRFRDSLSRDVKGLLSLYEASYLGIHGEDVLEEAKSFSIKNLKSLLMGIKMDSDLAKQVEQSLEIPLRWRMPRAEARNFIDVYQTENGTNNNTSLLELAKLDYNLVQSAYQQELKELARWWKDLGFKEALSFARDRLMENYLWAMGIVYEPQFSKCRMGLTKFVCILTAIDDVYDVYGSLDELQSFTNAVSRWDMEAMAELPLYMKICYVAMLNFANELVYDVLKSHGFDVLPYIKQEWLNLCRSYLKEARWFYSGFIPSVEEYLENSKTSVGGPAAMIHACLLLGSPITKTSLQFLNHASNLIYSSSLITRLWDDLGTSKAESKRGDVAKAIQCYMVEKRISEEEAKEEINELISYSWKTLNQECLSNQSLPKTFVNLSLNMARTSHFIFQHGDGIGTSTGLTKTRLVSLIVKPISIPQNGI</sequence>
<keyword evidence="3" id="KW-0460">Magnesium</keyword>
<evidence type="ECO:0000259" key="6">
    <source>
        <dbReference type="Pfam" id="PF03936"/>
    </source>
</evidence>
<evidence type="ECO:0000259" key="5">
    <source>
        <dbReference type="Pfam" id="PF01397"/>
    </source>
</evidence>
<dbReference type="GO" id="GO:0016102">
    <property type="term" value="P:diterpenoid biosynthetic process"/>
    <property type="evidence" value="ECO:0007669"/>
    <property type="project" value="InterPro"/>
</dbReference>
<dbReference type="InterPro" id="IPR050148">
    <property type="entry name" value="Terpene_synthase-like"/>
</dbReference>
<dbReference type="GeneID" id="107417027"/>
<evidence type="ECO:0000256" key="2">
    <source>
        <dbReference type="ARBA" id="ARBA00022723"/>
    </source>
</evidence>
<dbReference type="InterPro" id="IPR044814">
    <property type="entry name" value="Terpene_cyclase_plant_C1"/>
</dbReference>
<dbReference type="InParanoid" id="A0A6P3ZZP6"/>
<dbReference type="InterPro" id="IPR034741">
    <property type="entry name" value="Terpene_cyclase-like_1_C"/>
</dbReference>
<dbReference type="PANTHER" id="PTHR31225:SF98">
    <property type="entry name" value="TERPENE SYNTHASE 9-RELATED"/>
    <property type="match status" value="1"/>
</dbReference>
<accession>A0A6P3ZZP6</accession>
<name>A0A6P3ZZP6_ZIZJJ</name>
<dbReference type="KEGG" id="zju:107417027"/>
<evidence type="ECO:0000256" key="1">
    <source>
        <dbReference type="ARBA" id="ARBA00001946"/>
    </source>
</evidence>
<evidence type="ECO:0000313" key="8">
    <source>
        <dbReference type="RefSeq" id="XP_015881069.3"/>
    </source>
</evidence>
<dbReference type="SUPFAM" id="SSF48239">
    <property type="entry name" value="Terpenoid cyclases/Protein prenyltransferases"/>
    <property type="match status" value="1"/>
</dbReference>
<keyword evidence="4" id="KW-0456">Lyase</keyword>
<dbReference type="Pfam" id="PF03936">
    <property type="entry name" value="Terpene_synth_C"/>
    <property type="match status" value="1"/>
</dbReference>
<dbReference type="SFLD" id="SFLDG01019">
    <property type="entry name" value="Terpene_Cyclase_Like_1_C_Termi"/>
    <property type="match status" value="1"/>
</dbReference>
<keyword evidence="7" id="KW-1185">Reference proteome</keyword>
<dbReference type="Proteomes" id="UP001652623">
    <property type="component" value="Chromosome 4"/>
</dbReference>
<dbReference type="InterPro" id="IPR001906">
    <property type="entry name" value="Terpene_synth_N"/>
</dbReference>
<dbReference type="InterPro" id="IPR008949">
    <property type="entry name" value="Isoprenoid_synthase_dom_sf"/>
</dbReference>
<dbReference type="Pfam" id="PF01397">
    <property type="entry name" value="Terpene_synth"/>
    <property type="match status" value="1"/>
</dbReference>
<feature type="domain" description="Terpene synthase N-terminal" evidence="5">
    <location>
        <begin position="74"/>
        <end position="230"/>
    </location>
</feature>
<dbReference type="RefSeq" id="XP_015881069.3">
    <property type="nucleotide sequence ID" value="XM_016025583.4"/>
</dbReference>
<keyword evidence="2" id="KW-0479">Metal-binding</keyword>
<evidence type="ECO:0000256" key="3">
    <source>
        <dbReference type="ARBA" id="ARBA00022842"/>
    </source>
</evidence>
<dbReference type="PANTHER" id="PTHR31225">
    <property type="entry name" value="OS04G0344100 PROTEIN-RELATED"/>
    <property type="match status" value="1"/>
</dbReference>
<comment type="cofactor">
    <cofactor evidence="1">
        <name>Mg(2+)</name>
        <dbReference type="ChEBI" id="CHEBI:18420"/>
    </cofactor>
</comment>
<dbReference type="GO" id="GO:0000287">
    <property type="term" value="F:magnesium ion binding"/>
    <property type="evidence" value="ECO:0007669"/>
    <property type="project" value="InterPro"/>
</dbReference>
<evidence type="ECO:0000313" key="7">
    <source>
        <dbReference type="Proteomes" id="UP001652623"/>
    </source>
</evidence>
<organism evidence="7 8">
    <name type="scientific">Ziziphus jujuba</name>
    <name type="common">Chinese jujube</name>
    <name type="synonym">Ziziphus sativa</name>
    <dbReference type="NCBI Taxonomy" id="326968"/>
    <lineage>
        <taxon>Eukaryota</taxon>
        <taxon>Viridiplantae</taxon>
        <taxon>Streptophyta</taxon>
        <taxon>Embryophyta</taxon>
        <taxon>Tracheophyta</taxon>
        <taxon>Spermatophyta</taxon>
        <taxon>Magnoliopsida</taxon>
        <taxon>eudicotyledons</taxon>
        <taxon>Gunneridae</taxon>
        <taxon>Pentapetalae</taxon>
        <taxon>rosids</taxon>
        <taxon>fabids</taxon>
        <taxon>Rosales</taxon>
        <taxon>Rhamnaceae</taxon>
        <taxon>Paliureae</taxon>
        <taxon>Ziziphus</taxon>
    </lineage>
</organism>
<dbReference type="GO" id="GO:0010333">
    <property type="term" value="F:terpene synthase activity"/>
    <property type="evidence" value="ECO:0007669"/>
    <property type="project" value="InterPro"/>
</dbReference>
<feature type="domain" description="Terpene synthase metal-binding" evidence="6">
    <location>
        <begin position="289"/>
        <end position="528"/>
    </location>
</feature>
<dbReference type="InterPro" id="IPR005630">
    <property type="entry name" value="Terpene_synthase_metal-bd"/>
</dbReference>
<gene>
    <name evidence="8" type="primary">LOC107417027</name>
</gene>
<evidence type="ECO:0000256" key="4">
    <source>
        <dbReference type="ARBA" id="ARBA00023239"/>
    </source>
</evidence>
<proteinExistence type="predicted"/>
<protein>
    <submittedName>
        <fullName evidence="8">Probable terpene synthase 9</fullName>
    </submittedName>
</protein>
<dbReference type="Gene3D" id="1.50.10.130">
    <property type="entry name" value="Terpene synthase, N-terminal domain"/>
    <property type="match status" value="1"/>
</dbReference>
<dbReference type="SFLD" id="SFLDS00005">
    <property type="entry name" value="Isoprenoid_Synthase_Type_I"/>
    <property type="match status" value="1"/>
</dbReference>
<dbReference type="SUPFAM" id="SSF48576">
    <property type="entry name" value="Terpenoid synthases"/>
    <property type="match status" value="1"/>
</dbReference>
<reference evidence="8" key="1">
    <citation type="submission" date="2025-08" db="UniProtKB">
        <authorList>
            <consortium name="RefSeq"/>
        </authorList>
    </citation>
    <scope>IDENTIFICATION</scope>
    <source>
        <tissue evidence="8">Seedling</tissue>
    </source>
</reference>
<dbReference type="InterPro" id="IPR036965">
    <property type="entry name" value="Terpene_synth_N_sf"/>
</dbReference>